<sequence>VVGLDSTLEQFHRDCEYLPEPGLAERPLGTTDAATQSDGDTEKFGKALEDSNRRIEELERRIRMQQAEIARVEQEMAACRRECADQISSMRQCLDSKISEVSLSESQNNEATDLKPICSLHVNQSEERVQSDGLESASLERENTAHSGAERVSALLLSPDTVGSEEGAGVQIRKEVAAYRQECVNQMISLRQRLEASCFELRLQCSAYVTAL</sequence>
<name>A0A1E1XFR9_9ACAR</name>
<reference evidence="2" key="1">
    <citation type="journal article" date="2017" name="Front. Cell. Infect. Microbiol.">
        <title>The Distinct Transcriptional Response of the Midgut of Amblyomma sculptum and Amblyomma aureolatum Ticks to Rickettsia rickettsii Correlates to Their Differences in Susceptibility to Infection.</title>
        <authorList>
            <person name="Martins L.A."/>
            <person name="Galletti M.F.B.M."/>
            <person name="Ribeiro J.M."/>
            <person name="Fujita A."/>
            <person name="Costa F.B."/>
            <person name="Labruna M.B."/>
            <person name="Daffre S."/>
            <person name="Fogaca A.C."/>
        </authorList>
    </citation>
    <scope>NUCLEOTIDE SEQUENCE</scope>
</reference>
<organism evidence="2">
    <name type="scientific">Amblyomma aureolatum</name>
    <dbReference type="NCBI Taxonomy" id="187763"/>
    <lineage>
        <taxon>Eukaryota</taxon>
        <taxon>Metazoa</taxon>
        <taxon>Ecdysozoa</taxon>
        <taxon>Arthropoda</taxon>
        <taxon>Chelicerata</taxon>
        <taxon>Arachnida</taxon>
        <taxon>Acari</taxon>
        <taxon>Parasitiformes</taxon>
        <taxon>Ixodida</taxon>
        <taxon>Ixodoidea</taxon>
        <taxon>Ixodidae</taxon>
        <taxon>Amblyomminae</taxon>
        <taxon>Amblyomma</taxon>
    </lineage>
</organism>
<dbReference type="AlphaFoldDB" id="A0A1E1XFR9"/>
<feature type="non-terminal residue" evidence="2">
    <location>
        <position position="1"/>
    </location>
</feature>
<accession>A0A1E1XFR9</accession>
<protein>
    <submittedName>
        <fullName evidence="2">Uncharacterized protein</fullName>
    </submittedName>
</protein>
<feature type="non-terminal residue" evidence="2">
    <location>
        <position position="212"/>
    </location>
</feature>
<evidence type="ECO:0000313" key="2">
    <source>
        <dbReference type="EMBL" id="JAT98137.1"/>
    </source>
</evidence>
<dbReference type="EMBL" id="GFAC01001051">
    <property type="protein sequence ID" value="JAT98137.1"/>
    <property type="molecule type" value="mRNA"/>
</dbReference>
<proteinExistence type="evidence at transcript level"/>
<evidence type="ECO:0000256" key="1">
    <source>
        <dbReference type="SAM" id="MobiDB-lite"/>
    </source>
</evidence>
<feature type="region of interest" description="Disordered" evidence="1">
    <location>
        <begin position="20"/>
        <end position="44"/>
    </location>
</feature>